<sequence length="311" mass="32977">MADYRLGIDFGGTKIEIAVLDRDGQLVIRERVPNPRIYEQSIGTVRDLVASVEARLGAVPHHHAQAGQKTTTLGIGIPGSISPDTGLIKNANSTWLNSKPFGVDLDAALQRVVRVENDANCFALSEAADGAGAGARTVFGVIIGTGMGAGIVCDGALVPGRHHIAGEWGHVPLPWVKVEEFPMPKCFCGNEGCLERFLCGPALGEDWRGKGSHSTAGIEEAARGGDVAAQAALDRYVERFARACALAINMLDPDVIVLGGGVSNIDTIYERVPPLLDRHVVTPHCTTPIVRNRHGDSSGVRGAAWLWDVDA</sequence>
<gene>
    <name evidence="1" type="ORF">LMG32879_001767</name>
</gene>
<dbReference type="PANTHER" id="PTHR18964:SF174">
    <property type="entry name" value="D-ALLOSE KINASE-RELATED"/>
    <property type="match status" value="1"/>
</dbReference>
<evidence type="ECO:0000313" key="1">
    <source>
        <dbReference type="EMBL" id="CAI9120926.1"/>
    </source>
</evidence>
<dbReference type="Gene3D" id="3.30.420.40">
    <property type="match status" value="2"/>
</dbReference>
<keyword evidence="2" id="KW-1185">Reference proteome</keyword>
<dbReference type="EMBL" id="CATKSH010000009">
    <property type="protein sequence ID" value="CAI9120926.1"/>
    <property type="molecule type" value="Genomic_DNA"/>
</dbReference>
<dbReference type="InterPro" id="IPR049874">
    <property type="entry name" value="ROK_cs"/>
</dbReference>
<dbReference type="PROSITE" id="PS01125">
    <property type="entry name" value="ROK"/>
    <property type="match status" value="1"/>
</dbReference>
<comment type="caution">
    <text evidence="1">The sequence shown here is derived from an EMBL/GenBank/DDBJ whole genome shotgun (WGS) entry which is preliminary data.</text>
</comment>
<dbReference type="SUPFAM" id="SSF53067">
    <property type="entry name" value="Actin-like ATPase domain"/>
    <property type="match status" value="1"/>
</dbReference>
<name>A0AA35V1G4_9PROT</name>
<dbReference type="InterPro" id="IPR000600">
    <property type="entry name" value="ROK"/>
</dbReference>
<protein>
    <submittedName>
        <fullName evidence="1">ROK family protein</fullName>
    </submittedName>
</protein>
<reference evidence="1" key="1">
    <citation type="submission" date="2023-03" db="EMBL/GenBank/DDBJ databases">
        <authorList>
            <person name="Cleenwerck I."/>
        </authorList>
    </citation>
    <scope>NUCLEOTIDE SEQUENCE</scope>
    <source>
        <strain evidence="1">LMG 32879</strain>
    </source>
</reference>
<dbReference type="Proteomes" id="UP001176960">
    <property type="component" value="Unassembled WGS sequence"/>
</dbReference>
<proteinExistence type="predicted"/>
<organism evidence="1 2">
    <name type="scientific">Brytella acorum</name>
    <dbReference type="NCBI Taxonomy" id="2959299"/>
    <lineage>
        <taxon>Bacteria</taxon>
        <taxon>Pseudomonadati</taxon>
        <taxon>Pseudomonadota</taxon>
        <taxon>Alphaproteobacteria</taxon>
        <taxon>Acetobacterales</taxon>
        <taxon>Acetobacteraceae</taxon>
        <taxon>Brytella</taxon>
    </lineage>
</organism>
<dbReference type="CDD" id="cd24066">
    <property type="entry name" value="ASKHA_NBD_ROK_EcFRK-like"/>
    <property type="match status" value="1"/>
</dbReference>
<dbReference type="Pfam" id="PF00480">
    <property type="entry name" value="ROK"/>
    <property type="match status" value="1"/>
</dbReference>
<dbReference type="GO" id="GO:0004396">
    <property type="term" value="F:hexokinase activity"/>
    <property type="evidence" value="ECO:0007669"/>
    <property type="project" value="TreeGrafter"/>
</dbReference>
<dbReference type="InterPro" id="IPR043129">
    <property type="entry name" value="ATPase_NBD"/>
</dbReference>
<evidence type="ECO:0000313" key="2">
    <source>
        <dbReference type="Proteomes" id="UP001176960"/>
    </source>
</evidence>
<dbReference type="PANTHER" id="PTHR18964">
    <property type="entry name" value="ROK (REPRESSOR, ORF, KINASE) FAMILY"/>
    <property type="match status" value="1"/>
</dbReference>
<accession>A0AA35V1G4</accession>
<dbReference type="AlphaFoldDB" id="A0AA35V1G4"/>
<dbReference type="RefSeq" id="WP_289841173.1">
    <property type="nucleotide sequence ID" value="NZ_CATKSH010000009.1"/>
</dbReference>